<organism evidence="1 2">
    <name type="scientific">Elysia marginata</name>
    <dbReference type="NCBI Taxonomy" id="1093978"/>
    <lineage>
        <taxon>Eukaryota</taxon>
        <taxon>Metazoa</taxon>
        <taxon>Spiralia</taxon>
        <taxon>Lophotrochozoa</taxon>
        <taxon>Mollusca</taxon>
        <taxon>Gastropoda</taxon>
        <taxon>Heterobranchia</taxon>
        <taxon>Euthyneura</taxon>
        <taxon>Panpulmonata</taxon>
        <taxon>Sacoglossa</taxon>
        <taxon>Placobranchoidea</taxon>
        <taxon>Plakobranchidae</taxon>
        <taxon>Elysia</taxon>
    </lineage>
</organism>
<dbReference type="EMBL" id="BMAT01010156">
    <property type="protein sequence ID" value="GFS21289.1"/>
    <property type="molecule type" value="Genomic_DNA"/>
</dbReference>
<evidence type="ECO:0000313" key="1">
    <source>
        <dbReference type="EMBL" id="GFS21289.1"/>
    </source>
</evidence>
<dbReference type="GO" id="GO:0008251">
    <property type="term" value="F:tRNA-specific adenosine deaminase activity"/>
    <property type="evidence" value="ECO:0007669"/>
    <property type="project" value="TreeGrafter"/>
</dbReference>
<sequence length="106" mass="11867">MAAEPNIEELSSHTGLADHVANCALEAYKKLSKRGKPQRLKEWTLLSAVVMKKQDENQIHFKTVSLATGSKCIGKSKMSPQDLECMAHSIRLSNSLDCFILKPKRR</sequence>
<proteinExistence type="predicted"/>
<dbReference type="Proteomes" id="UP000762676">
    <property type="component" value="Unassembled WGS sequence"/>
</dbReference>
<name>A0AAV4JF30_9GAST</name>
<dbReference type="GO" id="GO:0008033">
    <property type="term" value="P:tRNA processing"/>
    <property type="evidence" value="ECO:0007669"/>
    <property type="project" value="TreeGrafter"/>
</dbReference>
<reference evidence="1 2" key="1">
    <citation type="journal article" date="2021" name="Elife">
        <title>Chloroplast acquisition without the gene transfer in kleptoplastic sea slugs, Plakobranchus ocellatus.</title>
        <authorList>
            <person name="Maeda T."/>
            <person name="Takahashi S."/>
            <person name="Yoshida T."/>
            <person name="Shimamura S."/>
            <person name="Takaki Y."/>
            <person name="Nagai Y."/>
            <person name="Toyoda A."/>
            <person name="Suzuki Y."/>
            <person name="Arimoto A."/>
            <person name="Ishii H."/>
            <person name="Satoh N."/>
            <person name="Nishiyama T."/>
            <person name="Hasebe M."/>
            <person name="Maruyama T."/>
            <person name="Minagawa J."/>
            <person name="Obokata J."/>
            <person name="Shigenobu S."/>
        </authorList>
    </citation>
    <scope>NUCLEOTIDE SEQUENCE [LARGE SCALE GENOMIC DNA]</scope>
</reference>
<dbReference type="PANTHER" id="PTHR46516:SF1">
    <property type="entry name" value="TRNA-SPECIFIC ADENOSINE DEAMINASE 1"/>
    <property type="match status" value="1"/>
</dbReference>
<evidence type="ECO:0000313" key="2">
    <source>
        <dbReference type="Proteomes" id="UP000762676"/>
    </source>
</evidence>
<comment type="caution">
    <text evidence="1">The sequence shown here is derived from an EMBL/GenBank/DDBJ whole genome shotgun (WGS) entry which is preliminary data.</text>
</comment>
<accession>A0AAV4JF30</accession>
<keyword evidence="2" id="KW-1185">Reference proteome</keyword>
<feature type="non-terminal residue" evidence="1">
    <location>
        <position position="106"/>
    </location>
</feature>
<dbReference type="PANTHER" id="PTHR46516">
    <property type="entry name" value="TRNA-SPECIFIC ADENOSINE DEAMINASE 1"/>
    <property type="match status" value="1"/>
</dbReference>
<dbReference type="AlphaFoldDB" id="A0AAV4JF30"/>
<protein>
    <submittedName>
        <fullName evidence="1">tRNA-specific adenosine deaminase 1</fullName>
    </submittedName>
</protein>
<gene>
    <name evidence="1" type="ORF">ElyMa_005079000</name>
</gene>